<comment type="caution">
    <text evidence="3">The sequence shown here is derived from an EMBL/GenBank/DDBJ whole genome shotgun (WGS) entry which is preliminary data.</text>
</comment>
<protein>
    <recommendedName>
        <fullName evidence="5">ClpP/crotonase-like domain-containing protein</fullName>
    </recommendedName>
</protein>
<dbReference type="EMBL" id="BRYB01003411">
    <property type="protein sequence ID" value="GMI36143.1"/>
    <property type="molecule type" value="Genomic_DNA"/>
</dbReference>
<keyword evidence="4" id="KW-1185">Reference proteome</keyword>
<dbReference type="InterPro" id="IPR018376">
    <property type="entry name" value="Enoyl-CoA_hyd/isom_CS"/>
</dbReference>
<organism evidence="3 4">
    <name type="scientific">Tetraparma gracilis</name>
    <dbReference type="NCBI Taxonomy" id="2962635"/>
    <lineage>
        <taxon>Eukaryota</taxon>
        <taxon>Sar</taxon>
        <taxon>Stramenopiles</taxon>
        <taxon>Ochrophyta</taxon>
        <taxon>Bolidophyceae</taxon>
        <taxon>Parmales</taxon>
        <taxon>Triparmaceae</taxon>
        <taxon>Tetraparma</taxon>
    </lineage>
</organism>
<accession>A0ABQ6MZS2</accession>
<sequence>MFSTAARALASRSLPRAPSILPPSRSMLTVSRLSPSVAELTLDKAPANTLSLEMALAFSAAVSEIEADPSVTALLLRSSSTKIFSAGLDISEMSGPEPARLADFWRAIQGTYLSLYSSRLATVACIEGHAPAGGCLLSLMADYRIMTGGGPRIGLNETALGIAAPYWLKDMFVETVGRRNAELALLKGTLFTGEEALAVGLVDEVLPLEEVYPRAKEEVLKLARIPAKGRAETKRLLRGAAVDELLAGREADVAWFTEFVLEEGTQKGIKAYLDSLKKK</sequence>
<dbReference type="PANTHER" id="PTHR11941:SF45">
    <property type="entry name" value="ENOYL-COA DELTA ISOMERASE 1, MITOCHONDRIAL"/>
    <property type="match status" value="1"/>
</dbReference>
<dbReference type="InterPro" id="IPR029045">
    <property type="entry name" value="ClpP/crotonase-like_dom_sf"/>
</dbReference>
<evidence type="ECO:0008006" key="5">
    <source>
        <dbReference type="Google" id="ProtNLM"/>
    </source>
</evidence>
<dbReference type="Gene3D" id="3.90.226.10">
    <property type="entry name" value="2-enoyl-CoA Hydratase, Chain A, domain 1"/>
    <property type="match status" value="1"/>
</dbReference>
<dbReference type="InterPro" id="IPR001753">
    <property type="entry name" value="Enoyl-CoA_hydra/iso"/>
</dbReference>
<dbReference type="Proteomes" id="UP001165060">
    <property type="component" value="Unassembled WGS sequence"/>
</dbReference>
<dbReference type="PROSITE" id="PS00166">
    <property type="entry name" value="ENOYL_COA_HYDRATASE"/>
    <property type="match status" value="1"/>
</dbReference>
<comment type="similarity">
    <text evidence="1 2">Belongs to the enoyl-CoA hydratase/isomerase family.</text>
</comment>
<proteinExistence type="inferred from homology"/>
<name>A0ABQ6MZS2_9STRA</name>
<gene>
    <name evidence="3" type="ORF">TeGR_g13602</name>
</gene>
<dbReference type="CDD" id="cd06558">
    <property type="entry name" value="crotonase-like"/>
    <property type="match status" value="1"/>
</dbReference>
<dbReference type="SUPFAM" id="SSF52096">
    <property type="entry name" value="ClpP/crotonase"/>
    <property type="match status" value="1"/>
</dbReference>
<evidence type="ECO:0000256" key="2">
    <source>
        <dbReference type="RuleBase" id="RU003707"/>
    </source>
</evidence>
<dbReference type="PANTHER" id="PTHR11941">
    <property type="entry name" value="ENOYL-COA HYDRATASE-RELATED"/>
    <property type="match status" value="1"/>
</dbReference>
<evidence type="ECO:0000313" key="3">
    <source>
        <dbReference type="EMBL" id="GMI36143.1"/>
    </source>
</evidence>
<evidence type="ECO:0000256" key="1">
    <source>
        <dbReference type="ARBA" id="ARBA00005254"/>
    </source>
</evidence>
<evidence type="ECO:0000313" key="4">
    <source>
        <dbReference type="Proteomes" id="UP001165060"/>
    </source>
</evidence>
<dbReference type="Gene3D" id="6.10.250.170">
    <property type="match status" value="1"/>
</dbReference>
<dbReference type="Pfam" id="PF00378">
    <property type="entry name" value="ECH_1"/>
    <property type="match status" value="1"/>
</dbReference>
<reference evidence="3 4" key="1">
    <citation type="journal article" date="2023" name="Commun. Biol.">
        <title>Genome analysis of Parmales, the sister group of diatoms, reveals the evolutionary specialization of diatoms from phago-mixotrophs to photoautotrophs.</title>
        <authorList>
            <person name="Ban H."/>
            <person name="Sato S."/>
            <person name="Yoshikawa S."/>
            <person name="Yamada K."/>
            <person name="Nakamura Y."/>
            <person name="Ichinomiya M."/>
            <person name="Sato N."/>
            <person name="Blanc-Mathieu R."/>
            <person name="Endo H."/>
            <person name="Kuwata A."/>
            <person name="Ogata H."/>
        </authorList>
    </citation>
    <scope>NUCLEOTIDE SEQUENCE [LARGE SCALE GENOMIC DNA]</scope>
</reference>